<dbReference type="PROSITE" id="PS01081">
    <property type="entry name" value="HTH_TETR_1"/>
    <property type="match status" value="1"/>
</dbReference>
<proteinExistence type="predicted"/>
<keyword evidence="3" id="KW-0804">Transcription</keyword>
<dbReference type="InterPro" id="IPR009057">
    <property type="entry name" value="Homeodomain-like_sf"/>
</dbReference>
<evidence type="ECO:0000259" key="5">
    <source>
        <dbReference type="PROSITE" id="PS50977"/>
    </source>
</evidence>
<evidence type="ECO:0000313" key="6">
    <source>
        <dbReference type="EMBL" id="MCQ1949929.1"/>
    </source>
</evidence>
<dbReference type="Proteomes" id="UP001206924">
    <property type="component" value="Unassembled WGS sequence"/>
</dbReference>
<dbReference type="Gene3D" id="1.10.357.10">
    <property type="entry name" value="Tetracycline Repressor, domain 2"/>
    <property type="match status" value="1"/>
</dbReference>
<dbReference type="PANTHER" id="PTHR30055:SF238">
    <property type="entry name" value="MYCOFACTOCIN BIOSYNTHESIS TRANSCRIPTIONAL REGULATOR MFTR-RELATED"/>
    <property type="match status" value="1"/>
</dbReference>
<dbReference type="SUPFAM" id="SSF46689">
    <property type="entry name" value="Homeodomain-like"/>
    <property type="match status" value="1"/>
</dbReference>
<dbReference type="Gene3D" id="1.10.10.60">
    <property type="entry name" value="Homeodomain-like"/>
    <property type="match status" value="1"/>
</dbReference>
<reference evidence="6 7" key="1">
    <citation type="submission" date="2022-07" db="EMBL/GenBank/DDBJ databases">
        <title>Novel species in genus Arthrobacter.</title>
        <authorList>
            <person name="Liu Y."/>
        </authorList>
    </citation>
    <scope>NUCLEOTIDE SEQUENCE [LARGE SCALE GENOMIC DNA]</scope>
    <source>
        <strain evidence="7">zg-Y859</strain>
    </source>
</reference>
<dbReference type="InterPro" id="IPR041347">
    <property type="entry name" value="MftR_C"/>
</dbReference>
<dbReference type="Pfam" id="PF17754">
    <property type="entry name" value="TetR_C_14"/>
    <property type="match status" value="1"/>
</dbReference>
<name>A0ABT1NTW4_9MICC</name>
<accession>A0ABT1NTW4</accession>
<evidence type="ECO:0000256" key="2">
    <source>
        <dbReference type="ARBA" id="ARBA00023125"/>
    </source>
</evidence>
<dbReference type="PRINTS" id="PR00455">
    <property type="entry name" value="HTHTETR"/>
</dbReference>
<organism evidence="6 7">
    <name type="scientific">Arthrobacter jinronghuae</name>
    <dbReference type="NCBI Taxonomy" id="2964609"/>
    <lineage>
        <taxon>Bacteria</taxon>
        <taxon>Bacillati</taxon>
        <taxon>Actinomycetota</taxon>
        <taxon>Actinomycetes</taxon>
        <taxon>Micrococcales</taxon>
        <taxon>Micrococcaceae</taxon>
        <taxon>Arthrobacter</taxon>
    </lineage>
</organism>
<dbReference type="PANTHER" id="PTHR30055">
    <property type="entry name" value="HTH-TYPE TRANSCRIPTIONAL REGULATOR RUTR"/>
    <property type="match status" value="1"/>
</dbReference>
<dbReference type="InterPro" id="IPR023772">
    <property type="entry name" value="DNA-bd_HTH_TetR-type_CS"/>
</dbReference>
<keyword evidence="1" id="KW-0805">Transcription regulation</keyword>
<evidence type="ECO:0000256" key="4">
    <source>
        <dbReference type="PROSITE-ProRule" id="PRU00335"/>
    </source>
</evidence>
<dbReference type="EMBL" id="JANFLP010000008">
    <property type="protein sequence ID" value="MCQ1949929.1"/>
    <property type="molecule type" value="Genomic_DNA"/>
</dbReference>
<keyword evidence="7" id="KW-1185">Reference proteome</keyword>
<evidence type="ECO:0000256" key="3">
    <source>
        <dbReference type="ARBA" id="ARBA00023163"/>
    </source>
</evidence>
<feature type="DNA-binding region" description="H-T-H motif" evidence="4">
    <location>
        <begin position="39"/>
        <end position="58"/>
    </location>
</feature>
<dbReference type="RefSeq" id="WP_255865422.1">
    <property type="nucleotide sequence ID" value="NZ_CP104263.1"/>
</dbReference>
<dbReference type="InterPro" id="IPR001647">
    <property type="entry name" value="HTH_TetR"/>
</dbReference>
<dbReference type="PROSITE" id="PS50977">
    <property type="entry name" value="HTH_TETR_2"/>
    <property type="match status" value="1"/>
</dbReference>
<keyword evidence="2 4" id="KW-0238">DNA-binding</keyword>
<evidence type="ECO:0000256" key="1">
    <source>
        <dbReference type="ARBA" id="ARBA00023015"/>
    </source>
</evidence>
<comment type="caution">
    <text evidence="6">The sequence shown here is derived from an EMBL/GenBank/DDBJ whole genome shotgun (WGS) entry which is preliminary data.</text>
</comment>
<dbReference type="Pfam" id="PF00440">
    <property type="entry name" value="TetR_N"/>
    <property type="match status" value="1"/>
</dbReference>
<evidence type="ECO:0000313" key="7">
    <source>
        <dbReference type="Proteomes" id="UP001206924"/>
    </source>
</evidence>
<dbReference type="InterPro" id="IPR050109">
    <property type="entry name" value="HTH-type_TetR-like_transc_reg"/>
</dbReference>
<sequence>MSASSEGVGLRQRTRDAVRQQIAELALVIFDEQGFDETTVDQIAAAACISPRSFFRYFASKEDVVLGDPMLYGEPVRQRLAQSLESMPVWQALRSGFEAVVETIEADPERALRATRVMISTPSLRARNTEKHLAWMTVLVPLVADALNGPEAERQYHARAITLSALTCLDVSSAELVHRNGAVTSRVLLDEAFRLLKPTALVD</sequence>
<gene>
    <name evidence="6" type="ORF">NNX28_08320</name>
</gene>
<protein>
    <submittedName>
        <fullName evidence="6">TetR/AcrR family transcriptional regulator</fullName>
    </submittedName>
</protein>
<feature type="domain" description="HTH tetR-type" evidence="5">
    <location>
        <begin position="16"/>
        <end position="76"/>
    </location>
</feature>